<dbReference type="Proteomes" id="UP001168528">
    <property type="component" value="Unassembled WGS sequence"/>
</dbReference>
<dbReference type="EMBL" id="JAUKPO010000008">
    <property type="protein sequence ID" value="MDO1447728.1"/>
    <property type="molecule type" value="Genomic_DNA"/>
</dbReference>
<dbReference type="PROSITE" id="PS51257">
    <property type="entry name" value="PROKAR_LIPOPROTEIN"/>
    <property type="match status" value="1"/>
</dbReference>
<evidence type="ECO:0000256" key="1">
    <source>
        <dbReference type="SAM" id="SignalP"/>
    </source>
</evidence>
<gene>
    <name evidence="2" type="ORF">Q0590_15765</name>
</gene>
<protein>
    <recommendedName>
        <fullName evidence="4">Lipoprotein</fullName>
    </recommendedName>
</protein>
<dbReference type="RefSeq" id="WP_302038532.1">
    <property type="nucleotide sequence ID" value="NZ_JAUKPO010000008.1"/>
</dbReference>
<comment type="caution">
    <text evidence="2">The sequence shown here is derived from an EMBL/GenBank/DDBJ whole genome shotgun (WGS) entry which is preliminary data.</text>
</comment>
<evidence type="ECO:0008006" key="4">
    <source>
        <dbReference type="Google" id="ProtNLM"/>
    </source>
</evidence>
<evidence type="ECO:0000313" key="2">
    <source>
        <dbReference type="EMBL" id="MDO1447728.1"/>
    </source>
</evidence>
<name>A0ABT8R8X7_9BACT</name>
<feature type="signal peptide" evidence="1">
    <location>
        <begin position="1"/>
        <end position="22"/>
    </location>
</feature>
<organism evidence="2 3">
    <name type="scientific">Rhodocytophaga aerolata</name>
    <dbReference type="NCBI Taxonomy" id="455078"/>
    <lineage>
        <taxon>Bacteria</taxon>
        <taxon>Pseudomonadati</taxon>
        <taxon>Bacteroidota</taxon>
        <taxon>Cytophagia</taxon>
        <taxon>Cytophagales</taxon>
        <taxon>Rhodocytophagaceae</taxon>
        <taxon>Rhodocytophaga</taxon>
    </lineage>
</organism>
<proteinExistence type="predicted"/>
<keyword evidence="3" id="KW-1185">Reference proteome</keyword>
<keyword evidence="1" id="KW-0732">Signal</keyword>
<sequence length="216" mass="23755">MMRSGKLLISLLYWVGILSSCTENNGAATVSIAADTPVQQATDTFVVEPEAQAGDLTELFTFHRKLNVQNMTFHVLGLGTMASGNYLIIKSSNDGQKFTSITGDKKGRIVQAYATDMDADKQMEIIISIKSPQDQKGTLIVHEIDSLNNQNKITLPELTTDFLEGYQGQDSFFVKGNKIIREFLVSTKDKGKTGKRTIEYVLKNNTLLPSAQGGKK</sequence>
<evidence type="ECO:0000313" key="3">
    <source>
        <dbReference type="Proteomes" id="UP001168528"/>
    </source>
</evidence>
<accession>A0ABT8R8X7</accession>
<reference evidence="2" key="1">
    <citation type="submission" date="2023-07" db="EMBL/GenBank/DDBJ databases">
        <title>The genome sequence of Rhodocytophaga aerolata KACC 12507.</title>
        <authorList>
            <person name="Zhang X."/>
        </authorList>
    </citation>
    <scope>NUCLEOTIDE SEQUENCE</scope>
    <source>
        <strain evidence="2">KACC 12507</strain>
    </source>
</reference>
<feature type="chain" id="PRO_5046156034" description="Lipoprotein" evidence="1">
    <location>
        <begin position="23"/>
        <end position="216"/>
    </location>
</feature>